<sequence>MRASGSFQIKFHPGNQCDHPVVQSGGHTPPIAARRGLFPSGEKVTLATPTTRHPYLIQKHFPAFLVFLDTASALMKDGADPHDLVDWRKHQFQAPTTTDARGPCPGMNTLANHGFLPRDGRNITVPAALKASKGKLRRNPPLVSLILIAGLMSSPLQDQFSLTDIGLHGNVEHDASVSRIDTALGNNLPFNEEIFATLANSNPGVDYYNATSAGQVQKARLEDSLAKNPKLRNTIKDFQFRSRESYFYLSTMGDPVTGVALKKYVNILFREERLPLEEGWKISKVEINLKTHDPIFEVIKEASDWQVTPGQCSWLTLAPGASEDPATSGSVL</sequence>
<evidence type="ECO:0000256" key="4">
    <source>
        <dbReference type="ARBA" id="ARBA00022723"/>
    </source>
</evidence>
<dbReference type="PROSITE" id="PS51405">
    <property type="entry name" value="HEME_HALOPEROXIDASE"/>
    <property type="match status" value="1"/>
</dbReference>
<evidence type="ECO:0000313" key="10">
    <source>
        <dbReference type="Proteomes" id="UP001465976"/>
    </source>
</evidence>
<comment type="caution">
    <text evidence="9">The sequence shown here is derived from an EMBL/GenBank/DDBJ whole genome shotgun (WGS) entry which is preliminary data.</text>
</comment>
<keyword evidence="10" id="KW-1185">Reference proteome</keyword>
<name>A0ABR3G0L4_9AGAR</name>
<gene>
    <name evidence="9" type="ORF">V5O48_000907</name>
</gene>
<comment type="cofactor">
    <cofactor evidence="1">
        <name>heme b</name>
        <dbReference type="ChEBI" id="CHEBI:60344"/>
    </cofactor>
</comment>
<keyword evidence="5" id="KW-0560">Oxidoreductase</keyword>
<protein>
    <recommendedName>
        <fullName evidence="8">Heme haloperoxidase family profile domain-containing protein</fullName>
    </recommendedName>
</protein>
<dbReference type="PANTHER" id="PTHR33577:SF9">
    <property type="entry name" value="PEROXIDASE STCC"/>
    <property type="match status" value="1"/>
</dbReference>
<organism evidence="9 10">
    <name type="scientific">Marasmius crinis-equi</name>
    <dbReference type="NCBI Taxonomy" id="585013"/>
    <lineage>
        <taxon>Eukaryota</taxon>
        <taxon>Fungi</taxon>
        <taxon>Dikarya</taxon>
        <taxon>Basidiomycota</taxon>
        <taxon>Agaricomycotina</taxon>
        <taxon>Agaricomycetes</taxon>
        <taxon>Agaricomycetidae</taxon>
        <taxon>Agaricales</taxon>
        <taxon>Marasmiineae</taxon>
        <taxon>Marasmiaceae</taxon>
        <taxon>Marasmius</taxon>
    </lineage>
</organism>
<keyword evidence="3" id="KW-0349">Heme</keyword>
<evidence type="ECO:0000256" key="1">
    <source>
        <dbReference type="ARBA" id="ARBA00001970"/>
    </source>
</evidence>
<dbReference type="SUPFAM" id="SSF47571">
    <property type="entry name" value="Cloroperoxidase"/>
    <property type="match status" value="1"/>
</dbReference>
<dbReference type="Proteomes" id="UP001465976">
    <property type="component" value="Unassembled WGS sequence"/>
</dbReference>
<evidence type="ECO:0000256" key="5">
    <source>
        <dbReference type="ARBA" id="ARBA00023002"/>
    </source>
</evidence>
<dbReference type="Gene3D" id="1.10.489.10">
    <property type="entry name" value="Chloroperoxidase-like"/>
    <property type="match status" value="1"/>
</dbReference>
<dbReference type="InterPro" id="IPR000028">
    <property type="entry name" value="Chloroperoxidase"/>
</dbReference>
<dbReference type="PANTHER" id="PTHR33577">
    <property type="entry name" value="STERIGMATOCYSTIN BIOSYNTHESIS PEROXIDASE STCC-RELATED"/>
    <property type="match status" value="1"/>
</dbReference>
<accession>A0ABR3G0L4</accession>
<reference evidence="9 10" key="1">
    <citation type="submission" date="2024-02" db="EMBL/GenBank/DDBJ databases">
        <title>A draft genome for the cacao thread blight pathogen Marasmius crinis-equi.</title>
        <authorList>
            <person name="Cohen S.P."/>
            <person name="Baruah I.K."/>
            <person name="Amoako-Attah I."/>
            <person name="Bukari Y."/>
            <person name="Meinhardt L.W."/>
            <person name="Bailey B.A."/>
        </authorList>
    </citation>
    <scope>NUCLEOTIDE SEQUENCE [LARGE SCALE GENOMIC DNA]</scope>
    <source>
        <strain evidence="9 10">GH-76</strain>
    </source>
</reference>
<dbReference type="EMBL" id="JBAHYK010000016">
    <property type="protein sequence ID" value="KAL0581118.1"/>
    <property type="molecule type" value="Genomic_DNA"/>
</dbReference>
<proteinExistence type="inferred from homology"/>
<comment type="similarity">
    <text evidence="7">Belongs to the chloroperoxidase family.</text>
</comment>
<evidence type="ECO:0000313" key="9">
    <source>
        <dbReference type="EMBL" id="KAL0581118.1"/>
    </source>
</evidence>
<evidence type="ECO:0000259" key="8">
    <source>
        <dbReference type="PROSITE" id="PS51405"/>
    </source>
</evidence>
<evidence type="ECO:0000256" key="2">
    <source>
        <dbReference type="ARBA" id="ARBA00022559"/>
    </source>
</evidence>
<evidence type="ECO:0000256" key="6">
    <source>
        <dbReference type="ARBA" id="ARBA00023004"/>
    </source>
</evidence>
<keyword evidence="6" id="KW-0408">Iron</keyword>
<keyword evidence="2" id="KW-0575">Peroxidase</keyword>
<feature type="domain" description="Heme haloperoxidase family profile" evidence="8">
    <location>
        <begin position="88"/>
        <end position="289"/>
    </location>
</feature>
<evidence type="ECO:0000256" key="7">
    <source>
        <dbReference type="ARBA" id="ARBA00025795"/>
    </source>
</evidence>
<dbReference type="InterPro" id="IPR036851">
    <property type="entry name" value="Chloroperoxidase-like_sf"/>
</dbReference>
<dbReference type="Pfam" id="PF01328">
    <property type="entry name" value="Peroxidase_2"/>
    <property type="match status" value="1"/>
</dbReference>
<keyword evidence="4" id="KW-0479">Metal-binding</keyword>
<evidence type="ECO:0000256" key="3">
    <source>
        <dbReference type="ARBA" id="ARBA00022617"/>
    </source>
</evidence>